<dbReference type="InterPro" id="IPR014721">
    <property type="entry name" value="Ribsml_uS5_D2-typ_fold_subgr"/>
</dbReference>
<dbReference type="InterPro" id="IPR027065">
    <property type="entry name" value="Lon_Prtase"/>
</dbReference>
<dbReference type="GO" id="GO:0006508">
    <property type="term" value="P:proteolysis"/>
    <property type="evidence" value="ECO:0007669"/>
    <property type="project" value="UniProtKB-KW"/>
</dbReference>
<organism evidence="5 6">
    <name type="scientific">Clostridium perfringens</name>
    <dbReference type="NCBI Taxonomy" id="1502"/>
    <lineage>
        <taxon>Bacteria</taxon>
        <taxon>Bacillati</taxon>
        <taxon>Bacillota</taxon>
        <taxon>Clostridia</taxon>
        <taxon>Eubacteriales</taxon>
        <taxon>Clostridiaceae</taxon>
        <taxon>Clostridium</taxon>
    </lineage>
</organism>
<dbReference type="EMBL" id="WNVG01000838">
    <property type="protein sequence ID" value="MDZ5034714.1"/>
    <property type="molecule type" value="Genomic_DNA"/>
</dbReference>
<evidence type="ECO:0000256" key="2">
    <source>
        <dbReference type="ARBA" id="ARBA00022825"/>
    </source>
</evidence>
<feature type="active site" evidence="3">
    <location>
        <position position="131"/>
    </location>
</feature>
<keyword evidence="2 3" id="KW-0720">Serine protease</keyword>
<gene>
    <name evidence="5" type="ORF">GNF81_18645</name>
</gene>
<proteinExistence type="inferred from homology"/>
<evidence type="ECO:0000256" key="1">
    <source>
        <dbReference type="ARBA" id="ARBA00022801"/>
    </source>
</evidence>
<dbReference type="InterPro" id="IPR008268">
    <property type="entry name" value="Peptidase_S16_AS"/>
</dbReference>
<dbReference type="RefSeq" id="WP_322413125.1">
    <property type="nucleotide sequence ID" value="NZ_WNVG01000838.1"/>
</dbReference>
<dbReference type="GO" id="GO:0030163">
    <property type="term" value="P:protein catabolic process"/>
    <property type="evidence" value="ECO:0007669"/>
    <property type="project" value="InterPro"/>
</dbReference>
<keyword evidence="3 5" id="KW-0645">Protease</keyword>
<dbReference type="Pfam" id="PF05362">
    <property type="entry name" value="Lon_C"/>
    <property type="match status" value="1"/>
</dbReference>
<dbReference type="Proteomes" id="UP001289066">
    <property type="component" value="Unassembled WGS sequence"/>
</dbReference>
<name>A0AAW9J9R0_CLOPF</name>
<dbReference type="PRINTS" id="PR00830">
    <property type="entry name" value="ENDOLAPTASE"/>
</dbReference>
<feature type="non-terminal residue" evidence="5">
    <location>
        <position position="167"/>
    </location>
</feature>
<comment type="similarity">
    <text evidence="3">Belongs to the peptidase S16 family.</text>
</comment>
<dbReference type="GO" id="GO:0005524">
    <property type="term" value="F:ATP binding"/>
    <property type="evidence" value="ECO:0007669"/>
    <property type="project" value="InterPro"/>
</dbReference>
<dbReference type="PROSITE" id="PS51786">
    <property type="entry name" value="LON_PROTEOLYTIC"/>
    <property type="match status" value="1"/>
</dbReference>
<feature type="active site" evidence="3">
    <location>
        <position position="88"/>
    </location>
</feature>
<keyword evidence="1 3" id="KW-0378">Hydrolase</keyword>
<dbReference type="SUPFAM" id="SSF54211">
    <property type="entry name" value="Ribosomal protein S5 domain 2-like"/>
    <property type="match status" value="1"/>
</dbReference>
<feature type="non-terminal residue" evidence="5">
    <location>
        <position position="1"/>
    </location>
</feature>
<dbReference type="GO" id="GO:0004252">
    <property type="term" value="F:serine-type endopeptidase activity"/>
    <property type="evidence" value="ECO:0007669"/>
    <property type="project" value="UniProtKB-UniRule"/>
</dbReference>
<accession>A0AAW9J9R0</accession>
<protein>
    <recommendedName>
        <fullName evidence="3">endopeptidase La</fullName>
        <ecNumber evidence="3">3.4.21.53</ecNumber>
    </recommendedName>
</protein>
<dbReference type="EC" id="3.4.21.53" evidence="3"/>
<comment type="caution">
    <text evidence="5">The sequence shown here is derived from an EMBL/GenBank/DDBJ whole genome shotgun (WGS) entry which is preliminary data.</text>
</comment>
<comment type="catalytic activity">
    <reaction evidence="3">
        <text>Hydrolysis of proteins in presence of ATP.</text>
        <dbReference type="EC" id="3.4.21.53"/>
    </reaction>
</comment>
<evidence type="ECO:0000259" key="4">
    <source>
        <dbReference type="PROSITE" id="PS51786"/>
    </source>
</evidence>
<dbReference type="PANTHER" id="PTHR10046">
    <property type="entry name" value="ATP DEPENDENT LON PROTEASE FAMILY MEMBER"/>
    <property type="match status" value="1"/>
</dbReference>
<dbReference type="GO" id="GO:0004176">
    <property type="term" value="F:ATP-dependent peptidase activity"/>
    <property type="evidence" value="ECO:0007669"/>
    <property type="project" value="UniProtKB-UniRule"/>
</dbReference>
<evidence type="ECO:0000256" key="3">
    <source>
        <dbReference type="PROSITE-ProRule" id="PRU01122"/>
    </source>
</evidence>
<feature type="domain" description="Lon proteolytic" evidence="4">
    <location>
        <begin position="4"/>
        <end position="167"/>
    </location>
</feature>
<dbReference type="InterPro" id="IPR020568">
    <property type="entry name" value="Ribosomal_Su5_D2-typ_SF"/>
</dbReference>
<evidence type="ECO:0000313" key="6">
    <source>
        <dbReference type="Proteomes" id="UP001289066"/>
    </source>
</evidence>
<reference evidence="5" key="1">
    <citation type="submission" date="2019-11" db="EMBL/GenBank/DDBJ databases">
        <title>Characterization of Clostridium perfringens isolates from swine manure treated agricultural soils.</title>
        <authorList>
            <person name="Wushke S.T."/>
        </authorList>
    </citation>
    <scope>NUCLEOTIDE SEQUENCE</scope>
    <source>
        <strain evidence="5">X15</strain>
    </source>
</reference>
<evidence type="ECO:0000313" key="5">
    <source>
        <dbReference type="EMBL" id="MDZ5034714.1"/>
    </source>
</evidence>
<dbReference type="PROSITE" id="PS01046">
    <property type="entry name" value="LON_SER"/>
    <property type="match status" value="1"/>
</dbReference>
<dbReference type="Gene3D" id="3.30.230.10">
    <property type="match status" value="1"/>
</dbReference>
<sequence length="167" mass="17791">DIDKSEIGHTYGLGVSGFIGSTLEIESVVFESKKPGMGTVKFNDTAGSMAKDSVFNAASVIRRITDKDIKDYDIHVNVVGGGRIDGPSAGAAITISIISALLERPIRQDIAITGEISLKGNIKPVGGIFEKIYGARRKGIKLVVIPKANEKEIPLELNDIEVKAISN</sequence>
<dbReference type="AlphaFoldDB" id="A0AAW9J9R0"/>
<dbReference type="InterPro" id="IPR008269">
    <property type="entry name" value="Lon_proteolytic"/>
</dbReference>